<dbReference type="Pfam" id="PF03309">
    <property type="entry name" value="Pan_kinase"/>
    <property type="match status" value="1"/>
</dbReference>
<dbReference type="EMBL" id="MUZR01000014">
    <property type="protein sequence ID" value="OOC10492.1"/>
    <property type="molecule type" value="Genomic_DNA"/>
</dbReference>
<evidence type="ECO:0000256" key="6">
    <source>
        <dbReference type="ARBA" id="ARBA00012102"/>
    </source>
</evidence>
<dbReference type="RefSeq" id="WP_077243971.1">
    <property type="nucleotide sequence ID" value="NZ_MUZR01000014.1"/>
</dbReference>
<keyword evidence="12 16" id="KW-0630">Potassium</keyword>
<comment type="caution">
    <text evidence="17">The sequence shown here is derived from an EMBL/GenBank/DDBJ whole genome shotgun (WGS) entry which is preliminary data.</text>
</comment>
<evidence type="ECO:0000256" key="7">
    <source>
        <dbReference type="ARBA" id="ARBA00022490"/>
    </source>
</evidence>
<dbReference type="STRING" id="252474.B1A74_05155"/>
<dbReference type="OrthoDB" id="9781305at2"/>
<evidence type="ECO:0000256" key="10">
    <source>
        <dbReference type="ARBA" id="ARBA00022777"/>
    </source>
</evidence>
<keyword evidence="13 16" id="KW-0173">Coenzyme A biosynthesis</keyword>
<comment type="caution">
    <text evidence="16">Lacks conserved residue(s) required for the propagation of feature annotation.</text>
</comment>
<keyword evidence="16" id="KW-0479">Metal-binding</keyword>
<dbReference type="PANTHER" id="PTHR34265">
    <property type="entry name" value="TYPE III PANTOTHENATE KINASE"/>
    <property type="match status" value="1"/>
</dbReference>
<dbReference type="GO" id="GO:0005737">
    <property type="term" value="C:cytoplasm"/>
    <property type="evidence" value="ECO:0007669"/>
    <property type="project" value="UniProtKB-SubCell"/>
</dbReference>
<evidence type="ECO:0000256" key="11">
    <source>
        <dbReference type="ARBA" id="ARBA00022840"/>
    </source>
</evidence>
<keyword evidence="8 16" id="KW-0808">Transferase</keyword>
<keyword evidence="11 16" id="KW-0067">ATP-binding</keyword>
<keyword evidence="10 16" id="KW-0418">Kinase</keyword>
<evidence type="ECO:0000256" key="9">
    <source>
        <dbReference type="ARBA" id="ARBA00022741"/>
    </source>
</evidence>
<organism evidence="17 18">
    <name type="scientific">Thioalkalivibrio halophilus</name>
    <dbReference type="NCBI Taxonomy" id="252474"/>
    <lineage>
        <taxon>Bacteria</taxon>
        <taxon>Pseudomonadati</taxon>
        <taxon>Pseudomonadota</taxon>
        <taxon>Gammaproteobacteria</taxon>
        <taxon>Chromatiales</taxon>
        <taxon>Ectothiorhodospiraceae</taxon>
        <taxon>Thioalkalivibrio</taxon>
    </lineage>
</organism>
<evidence type="ECO:0000313" key="17">
    <source>
        <dbReference type="EMBL" id="OOC10492.1"/>
    </source>
</evidence>
<sequence length="300" mass="30722">MPSDGNPSLTLLLDLGSSRLKWSLRDESGVEQASGADADIAAGVAELAQTVSVPPGAAWLARVGAPERSQRLREALATAWPGLTVEEVEPRLEAESGVGPGAAAQSGVLVSRYAHGQLGVDRYCALLAARARDPGQPVVLVDAGTAVTVDVLRADGVHIGGYILPGLHGGWAGMQKLLSDRIAPRAPGAGFDPWPERSPGQSTAMALDRGWATAWAAGVAAVVAAGRESLADIPYPEEGSTGSAGVARVPVCLLTGGDARMLMEDLPGPVRTDPRPVLDGLAVLAGLELADESRTGRAGE</sequence>
<comment type="cofactor">
    <cofactor evidence="2">
        <name>K(+)</name>
        <dbReference type="ChEBI" id="CHEBI:29103"/>
    </cofactor>
</comment>
<dbReference type="GO" id="GO:0005524">
    <property type="term" value="F:ATP binding"/>
    <property type="evidence" value="ECO:0007669"/>
    <property type="project" value="UniProtKB-UniRule"/>
</dbReference>
<feature type="binding site" evidence="16">
    <location>
        <position position="145"/>
    </location>
    <ligand>
        <name>ATP</name>
        <dbReference type="ChEBI" id="CHEBI:30616"/>
    </ligand>
</feature>
<dbReference type="GO" id="GO:0046872">
    <property type="term" value="F:metal ion binding"/>
    <property type="evidence" value="ECO:0007669"/>
    <property type="project" value="UniProtKB-KW"/>
</dbReference>
<name>A0A1V2ZZG2_9GAMM</name>
<comment type="subcellular location">
    <subcellularLocation>
        <location evidence="3 16">Cytoplasm</location>
    </subcellularLocation>
</comment>
<evidence type="ECO:0000256" key="5">
    <source>
        <dbReference type="ARBA" id="ARBA00011738"/>
    </source>
</evidence>
<dbReference type="InterPro" id="IPR004619">
    <property type="entry name" value="Type_III_PanK"/>
</dbReference>
<dbReference type="UniPathway" id="UPA00241">
    <property type="reaction ID" value="UER00352"/>
</dbReference>
<dbReference type="HAMAP" id="MF_01274">
    <property type="entry name" value="Pantothen_kinase_3"/>
    <property type="match status" value="1"/>
</dbReference>
<evidence type="ECO:0000256" key="8">
    <source>
        <dbReference type="ARBA" id="ARBA00022679"/>
    </source>
</evidence>
<comment type="catalytic activity">
    <reaction evidence="1 16">
        <text>(R)-pantothenate + ATP = (R)-4'-phosphopantothenate + ADP + H(+)</text>
        <dbReference type="Rhea" id="RHEA:16373"/>
        <dbReference type="ChEBI" id="CHEBI:10986"/>
        <dbReference type="ChEBI" id="CHEBI:15378"/>
        <dbReference type="ChEBI" id="CHEBI:29032"/>
        <dbReference type="ChEBI" id="CHEBI:30616"/>
        <dbReference type="ChEBI" id="CHEBI:456216"/>
        <dbReference type="EC" id="2.7.1.33"/>
    </reaction>
</comment>
<proteinExistence type="inferred from homology"/>
<feature type="binding site" evidence="16">
    <location>
        <begin position="119"/>
        <end position="122"/>
    </location>
    <ligand>
        <name>substrate</name>
    </ligand>
</feature>
<dbReference type="Proteomes" id="UP000189177">
    <property type="component" value="Unassembled WGS sequence"/>
</dbReference>
<comment type="subunit">
    <text evidence="5 16">Homodimer.</text>
</comment>
<dbReference type="PANTHER" id="PTHR34265:SF1">
    <property type="entry name" value="TYPE III PANTOTHENATE KINASE"/>
    <property type="match status" value="1"/>
</dbReference>
<dbReference type="GO" id="GO:0004594">
    <property type="term" value="F:pantothenate kinase activity"/>
    <property type="evidence" value="ECO:0007669"/>
    <property type="project" value="UniProtKB-UniRule"/>
</dbReference>
<evidence type="ECO:0000256" key="4">
    <source>
        <dbReference type="ARBA" id="ARBA00005225"/>
    </source>
</evidence>
<comment type="pathway">
    <text evidence="4 16">Cofactor biosynthesis; coenzyme A biosynthesis; CoA from (R)-pantothenate: step 1/5.</text>
</comment>
<dbReference type="SUPFAM" id="SSF53067">
    <property type="entry name" value="Actin-like ATPase domain"/>
    <property type="match status" value="2"/>
</dbReference>
<evidence type="ECO:0000256" key="13">
    <source>
        <dbReference type="ARBA" id="ARBA00022993"/>
    </source>
</evidence>
<dbReference type="Gene3D" id="3.30.420.40">
    <property type="match status" value="2"/>
</dbReference>
<dbReference type="InterPro" id="IPR043129">
    <property type="entry name" value="ATPase_NBD"/>
</dbReference>
<comment type="cofactor">
    <cofactor evidence="16">
        <name>NH4(+)</name>
        <dbReference type="ChEBI" id="CHEBI:28938"/>
    </cofactor>
    <cofactor evidence="16">
        <name>K(+)</name>
        <dbReference type="ChEBI" id="CHEBI:29103"/>
    </cofactor>
    <text evidence="16">A monovalent cation. Ammonium or potassium.</text>
</comment>
<feature type="binding site" evidence="16">
    <location>
        <begin position="14"/>
        <end position="21"/>
    </location>
    <ligand>
        <name>ATP</name>
        <dbReference type="ChEBI" id="CHEBI:30616"/>
    </ligand>
</feature>
<feature type="binding site" evidence="16">
    <location>
        <position position="142"/>
    </location>
    <ligand>
        <name>K(+)</name>
        <dbReference type="ChEBI" id="CHEBI:29103"/>
    </ligand>
</feature>
<evidence type="ECO:0000256" key="15">
    <source>
        <dbReference type="ARBA" id="ARBA00040883"/>
    </source>
</evidence>
<keyword evidence="18" id="KW-1185">Reference proteome</keyword>
<evidence type="ECO:0000256" key="16">
    <source>
        <dbReference type="HAMAP-Rule" id="MF_01274"/>
    </source>
</evidence>
<feature type="active site" description="Proton acceptor" evidence="16">
    <location>
        <position position="121"/>
    </location>
</feature>
<dbReference type="AlphaFoldDB" id="A0A1V2ZZG2"/>
<feature type="binding site" evidence="16">
    <location>
        <position position="203"/>
    </location>
    <ligand>
        <name>substrate</name>
    </ligand>
</feature>
<gene>
    <name evidence="16" type="primary">coaX</name>
    <name evidence="17" type="ORF">B1A74_05155</name>
</gene>
<evidence type="ECO:0000256" key="3">
    <source>
        <dbReference type="ARBA" id="ARBA00004496"/>
    </source>
</evidence>
<evidence type="ECO:0000256" key="1">
    <source>
        <dbReference type="ARBA" id="ARBA00001206"/>
    </source>
</evidence>
<comment type="similarity">
    <text evidence="14 16">Belongs to the type III pantothenate kinase family.</text>
</comment>
<protein>
    <recommendedName>
        <fullName evidence="15 16">Type III pantothenate kinase</fullName>
        <ecNumber evidence="6 16">2.7.1.33</ecNumber>
    </recommendedName>
    <alternativeName>
        <fullName evidence="16">PanK-III</fullName>
    </alternativeName>
    <alternativeName>
        <fullName evidence="16">Pantothenic acid kinase</fullName>
    </alternativeName>
</protein>
<keyword evidence="7 16" id="KW-0963">Cytoplasm</keyword>
<reference evidence="17 18" key="1">
    <citation type="submission" date="2017-02" db="EMBL/GenBank/DDBJ databases">
        <title>Genomic diversity within the haloalkaliphilic genus Thioalkalivibrio.</title>
        <authorList>
            <person name="Ahn A.-C."/>
            <person name="Meier-Kolthoff J."/>
            <person name="Overmars L."/>
            <person name="Richter M."/>
            <person name="Woyke T."/>
            <person name="Sorokin D.Y."/>
            <person name="Muyzer G."/>
        </authorList>
    </citation>
    <scope>NUCLEOTIDE SEQUENCE [LARGE SCALE GENOMIC DNA]</scope>
    <source>
        <strain evidence="17 18">HL17</strain>
    </source>
</reference>
<evidence type="ECO:0000256" key="2">
    <source>
        <dbReference type="ARBA" id="ARBA00001958"/>
    </source>
</evidence>
<dbReference type="GO" id="GO:0015937">
    <property type="term" value="P:coenzyme A biosynthetic process"/>
    <property type="evidence" value="ECO:0007669"/>
    <property type="project" value="UniProtKB-UniRule"/>
</dbReference>
<evidence type="ECO:0000256" key="14">
    <source>
        <dbReference type="ARBA" id="ARBA00038036"/>
    </source>
</evidence>
<keyword evidence="9 16" id="KW-0547">Nucleotide-binding</keyword>
<comment type="function">
    <text evidence="16">Catalyzes the phosphorylation of pantothenate (Pan), the first step in CoA biosynthesis.</text>
</comment>
<evidence type="ECO:0000256" key="12">
    <source>
        <dbReference type="ARBA" id="ARBA00022958"/>
    </source>
</evidence>
<dbReference type="EC" id="2.7.1.33" evidence="6 16"/>
<accession>A0A1V2ZZG2</accession>
<evidence type="ECO:0000313" key="18">
    <source>
        <dbReference type="Proteomes" id="UP000189177"/>
    </source>
</evidence>